<keyword evidence="5 8" id="KW-0378">Hydrolase</keyword>
<keyword evidence="11" id="KW-1185">Reference proteome</keyword>
<gene>
    <name evidence="10" type="ORF">C9374_004817</name>
</gene>
<dbReference type="EMBL" id="PYSW02000022">
    <property type="protein sequence ID" value="KAG2382850.1"/>
    <property type="molecule type" value="Genomic_DNA"/>
</dbReference>
<comment type="similarity">
    <text evidence="1 8">Belongs to the NTAQ1 family.</text>
</comment>
<name>A0AA88KKQ8_NAELO</name>
<comment type="function">
    <text evidence="8">Mediates the side-chain deamidation of N-terminal glutamine residues to glutamate, an important step in N-end rule pathway of protein degradation. Conversion of the resulting N-terminal glutamine to glutamate renders the protein susceptible to arginylation, polyubiquitination and degradation as specified by the N-end rule. Does not act on substrates with internal or C-terminal glutamine and does not act on non-glutamine residues in any position.</text>
</comment>
<dbReference type="GO" id="GO:0005829">
    <property type="term" value="C:cytosol"/>
    <property type="evidence" value="ECO:0007669"/>
    <property type="project" value="TreeGrafter"/>
</dbReference>
<dbReference type="PANTHER" id="PTHR13035:SF0">
    <property type="entry name" value="PROTEIN N-TERMINAL GLUTAMINE AMIDOHYDROLASE"/>
    <property type="match status" value="1"/>
</dbReference>
<dbReference type="Gene3D" id="3.10.620.10">
    <property type="entry name" value="Protein N-terminal glutamine amidohydrolase, alpha beta roll"/>
    <property type="match status" value="1"/>
</dbReference>
<dbReference type="RefSeq" id="XP_044548529.1">
    <property type="nucleotide sequence ID" value="XM_044694498.1"/>
</dbReference>
<evidence type="ECO:0000259" key="9">
    <source>
        <dbReference type="Pfam" id="PF09764"/>
    </source>
</evidence>
<reference evidence="10 11" key="1">
    <citation type="journal article" date="2018" name="BMC Genomics">
        <title>The genome of Naegleria lovaniensis, the basis for a comparative approach to unravel pathogenicity factors of the human pathogenic amoeba N. fowleri.</title>
        <authorList>
            <person name="Liechti N."/>
            <person name="Schurch N."/>
            <person name="Bruggmann R."/>
            <person name="Wittwer M."/>
        </authorList>
    </citation>
    <scope>NUCLEOTIDE SEQUENCE [LARGE SCALE GENOMIC DNA]</scope>
    <source>
        <strain evidence="10 11">ATCC 30569</strain>
    </source>
</reference>
<dbReference type="InterPro" id="IPR039733">
    <property type="entry name" value="NTAQ1"/>
</dbReference>
<dbReference type="InterPro" id="IPR023128">
    <property type="entry name" value="Prot_N_Gln_amidohydro_ab_roll"/>
</dbReference>
<dbReference type="Proteomes" id="UP000816034">
    <property type="component" value="Unassembled WGS sequence"/>
</dbReference>
<feature type="domain" description="Protein N-terminal glutamine amidohydrolase alpha beta roll" evidence="9">
    <location>
        <begin position="21"/>
        <end position="199"/>
    </location>
</feature>
<evidence type="ECO:0000256" key="1">
    <source>
        <dbReference type="ARBA" id="ARBA00008985"/>
    </source>
</evidence>
<dbReference type="InterPro" id="IPR037132">
    <property type="entry name" value="N_Gln_amidohydro_ab_roll_sf"/>
</dbReference>
<dbReference type="GO" id="GO:0005634">
    <property type="term" value="C:nucleus"/>
    <property type="evidence" value="ECO:0007669"/>
    <property type="project" value="TreeGrafter"/>
</dbReference>
<accession>A0AA88KKQ8</accession>
<evidence type="ECO:0000256" key="7">
    <source>
        <dbReference type="ARBA" id="ARBA00048768"/>
    </source>
</evidence>
<dbReference type="GeneID" id="68097272"/>
<comment type="catalytic activity">
    <reaction evidence="7 8">
        <text>N-terminal L-glutaminyl-[protein] + H2O = N-terminal L-glutamyl-[protein] + NH4(+)</text>
        <dbReference type="Rhea" id="RHEA:50680"/>
        <dbReference type="Rhea" id="RHEA-COMP:12668"/>
        <dbReference type="Rhea" id="RHEA-COMP:12777"/>
        <dbReference type="ChEBI" id="CHEBI:15377"/>
        <dbReference type="ChEBI" id="CHEBI:28938"/>
        <dbReference type="ChEBI" id="CHEBI:64721"/>
        <dbReference type="ChEBI" id="CHEBI:64722"/>
        <dbReference type="EC" id="3.5.1.122"/>
    </reaction>
</comment>
<proteinExistence type="inferred from homology"/>
<dbReference type="AlphaFoldDB" id="A0AA88KKQ8"/>
<evidence type="ECO:0000256" key="4">
    <source>
        <dbReference type="ARBA" id="ARBA00021247"/>
    </source>
</evidence>
<dbReference type="PANTHER" id="PTHR13035">
    <property type="entry name" value="PROTEIN N-TERMINAL GLUTAMINE AMIDOHYDROLASE"/>
    <property type="match status" value="1"/>
</dbReference>
<evidence type="ECO:0000313" key="10">
    <source>
        <dbReference type="EMBL" id="KAG2382850.1"/>
    </source>
</evidence>
<organism evidence="10 11">
    <name type="scientific">Naegleria lovaniensis</name>
    <name type="common">Amoeba</name>
    <dbReference type="NCBI Taxonomy" id="51637"/>
    <lineage>
        <taxon>Eukaryota</taxon>
        <taxon>Discoba</taxon>
        <taxon>Heterolobosea</taxon>
        <taxon>Tetramitia</taxon>
        <taxon>Eutetramitia</taxon>
        <taxon>Vahlkampfiidae</taxon>
        <taxon>Naegleria</taxon>
    </lineage>
</organism>
<protein>
    <recommendedName>
        <fullName evidence="4 8">Protein N-terminal glutamine amidohydrolase</fullName>
        <ecNumber evidence="3 8">3.5.1.122</ecNumber>
    </recommendedName>
    <alternativeName>
        <fullName evidence="6 8">Protein NH2-terminal glutamine deamidase</fullName>
    </alternativeName>
</protein>
<evidence type="ECO:0000256" key="6">
    <source>
        <dbReference type="ARBA" id="ARBA00029677"/>
    </source>
</evidence>
<evidence type="ECO:0000313" key="11">
    <source>
        <dbReference type="Proteomes" id="UP000816034"/>
    </source>
</evidence>
<evidence type="ECO:0000256" key="8">
    <source>
        <dbReference type="RuleBase" id="RU367082"/>
    </source>
</evidence>
<dbReference type="GO" id="GO:0070773">
    <property type="term" value="F:protein-N-terminal glutamine amidohydrolase activity"/>
    <property type="evidence" value="ECO:0007669"/>
    <property type="project" value="UniProtKB-UniRule"/>
</dbReference>
<dbReference type="EC" id="3.5.1.122" evidence="3 8"/>
<comment type="subunit">
    <text evidence="2 8">Monomer.</text>
</comment>
<evidence type="ECO:0000256" key="3">
    <source>
        <dbReference type="ARBA" id="ARBA00012718"/>
    </source>
</evidence>
<evidence type="ECO:0000256" key="2">
    <source>
        <dbReference type="ARBA" id="ARBA00011245"/>
    </source>
</evidence>
<evidence type="ECO:0000256" key="5">
    <source>
        <dbReference type="ARBA" id="ARBA00022801"/>
    </source>
</evidence>
<comment type="caution">
    <text evidence="10">The sequence shown here is derived from an EMBL/GenBank/DDBJ whole genome shotgun (WGS) entry which is preliminary data.</text>
</comment>
<sequence length="241" mass="28117">MQQVVSLDPLALQDKKTQCIYTHCYCEENIWKLCERMKTENPLELDNCYAIFLSSEKSVLPMWYQKDNGELIVWDYHVILIHKGSNSSSTVYDFDTRLPFPTSFSNYVFRSWLVTYLLPNPPKRLISMINDLLFRIVPAREYLETFSSDRSHMWNAETNSYSAPPPSYPCIQGNTSTRMNLDDFRMMNQGKKEQVYTLNGLCELFGMGSVQTILEEHCKHLTTRKTSNDNDEANDDEENLE</sequence>
<dbReference type="GO" id="GO:0008418">
    <property type="term" value="F:protein-N-terminal asparagine amidohydrolase activity"/>
    <property type="evidence" value="ECO:0007669"/>
    <property type="project" value="UniProtKB-UniRule"/>
</dbReference>
<dbReference type="Pfam" id="PF09764">
    <property type="entry name" value="Nt_Gln_amidase"/>
    <property type="match status" value="1"/>
</dbReference>